<gene>
    <name evidence="2" type="ORF">EB796_019572</name>
</gene>
<dbReference type="InterPro" id="IPR050373">
    <property type="entry name" value="Fibrinogen_C-term_domain"/>
</dbReference>
<dbReference type="AlphaFoldDB" id="A0A7J7J9T7"/>
<evidence type="ECO:0000313" key="3">
    <source>
        <dbReference type="Proteomes" id="UP000593567"/>
    </source>
</evidence>
<dbReference type="InterPro" id="IPR002181">
    <property type="entry name" value="Fibrinogen_a/b/g_C_dom"/>
</dbReference>
<proteinExistence type="predicted"/>
<feature type="domain" description="Fibrinogen C-terminal" evidence="1">
    <location>
        <begin position="1"/>
        <end position="48"/>
    </location>
</feature>
<dbReference type="PROSITE" id="PS51406">
    <property type="entry name" value="FIBRINOGEN_C_2"/>
    <property type="match status" value="1"/>
</dbReference>
<name>A0A7J7J9T7_BUGNE</name>
<dbReference type="Pfam" id="PF00147">
    <property type="entry name" value="Fibrinogen_C"/>
    <property type="match status" value="1"/>
</dbReference>
<keyword evidence="3" id="KW-1185">Reference proteome</keyword>
<dbReference type="Gene3D" id="3.90.215.10">
    <property type="entry name" value="Gamma Fibrinogen, chain A, domain 1"/>
    <property type="match status" value="1"/>
</dbReference>
<dbReference type="GO" id="GO:0005615">
    <property type="term" value="C:extracellular space"/>
    <property type="evidence" value="ECO:0007669"/>
    <property type="project" value="TreeGrafter"/>
</dbReference>
<organism evidence="2 3">
    <name type="scientific">Bugula neritina</name>
    <name type="common">Brown bryozoan</name>
    <name type="synonym">Sertularia neritina</name>
    <dbReference type="NCBI Taxonomy" id="10212"/>
    <lineage>
        <taxon>Eukaryota</taxon>
        <taxon>Metazoa</taxon>
        <taxon>Spiralia</taxon>
        <taxon>Lophotrochozoa</taxon>
        <taxon>Bryozoa</taxon>
        <taxon>Gymnolaemata</taxon>
        <taxon>Cheilostomatida</taxon>
        <taxon>Flustrina</taxon>
        <taxon>Buguloidea</taxon>
        <taxon>Bugulidae</taxon>
        <taxon>Bugula</taxon>
    </lineage>
</organism>
<evidence type="ECO:0000313" key="2">
    <source>
        <dbReference type="EMBL" id="KAF6022118.1"/>
    </source>
</evidence>
<dbReference type="InterPro" id="IPR036056">
    <property type="entry name" value="Fibrinogen-like_C"/>
</dbReference>
<dbReference type="OrthoDB" id="6275059at2759"/>
<reference evidence="2" key="1">
    <citation type="submission" date="2020-06" db="EMBL/GenBank/DDBJ databases">
        <title>Draft genome of Bugula neritina, a colonial animal packing powerful symbionts and potential medicines.</title>
        <authorList>
            <person name="Rayko M."/>
        </authorList>
    </citation>
    <scope>NUCLEOTIDE SEQUENCE [LARGE SCALE GENOMIC DNA]</scope>
    <source>
        <strain evidence="2">Kwan_BN1</strain>
    </source>
</reference>
<dbReference type="Proteomes" id="UP000593567">
    <property type="component" value="Unassembled WGS sequence"/>
</dbReference>
<accession>A0A7J7J9T7</accession>
<dbReference type="InterPro" id="IPR014716">
    <property type="entry name" value="Fibrinogen_a/b/g_C_1"/>
</dbReference>
<protein>
    <recommendedName>
        <fullName evidence="1">Fibrinogen C-terminal domain-containing protein</fullName>
    </recommendedName>
</protein>
<dbReference type="EMBL" id="VXIV02002900">
    <property type="protein sequence ID" value="KAF6022118.1"/>
    <property type="molecule type" value="Genomic_DNA"/>
</dbReference>
<evidence type="ECO:0000259" key="1">
    <source>
        <dbReference type="PROSITE" id="PS51406"/>
    </source>
</evidence>
<sequence length="69" mass="7978">MEFDVYCEFDSEHGWTVIQRRLDGSVDFYRGWDDYVAGFGNLSREHWLNHCPPVGSNNGSQYVDMTGNV</sequence>
<dbReference type="PANTHER" id="PTHR19143">
    <property type="entry name" value="FIBRINOGEN/TENASCIN/ANGIOPOEITIN"/>
    <property type="match status" value="1"/>
</dbReference>
<dbReference type="SUPFAM" id="SSF56496">
    <property type="entry name" value="Fibrinogen C-terminal domain-like"/>
    <property type="match status" value="1"/>
</dbReference>
<comment type="caution">
    <text evidence="2">The sequence shown here is derived from an EMBL/GenBank/DDBJ whole genome shotgun (WGS) entry which is preliminary data.</text>
</comment>